<dbReference type="CDD" id="cd04690">
    <property type="entry name" value="NUDIX_Hydrolase"/>
    <property type="match status" value="1"/>
</dbReference>
<dbReference type="EMBL" id="JBHSHD010000013">
    <property type="protein sequence ID" value="MFC4821999.1"/>
    <property type="molecule type" value="Genomic_DNA"/>
</dbReference>
<sequence>MEAQHARPICIVAAVIADADGRVLLVRKRGSAVFIQPGGKTEPGEAPLPALARELDEELGVRLDVSSAVRLGEFEADAVNEPGRKVRAQAYACAVHGAPAARAEIEELAWIDPAGPFGVRVAPLSAAHILPAFLAFAGRAKAPA</sequence>
<keyword evidence="2" id="KW-0378">Hydrolase</keyword>
<comment type="cofactor">
    <cofactor evidence="1">
        <name>Mg(2+)</name>
        <dbReference type="ChEBI" id="CHEBI:18420"/>
    </cofactor>
</comment>
<protein>
    <submittedName>
        <fullName evidence="4">NUDIX domain-containing protein</fullName>
    </submittedName>
</protein>
<dbReference type="SUPFAM" id="SSF55811">
    <property type="entry name" value="Nudix"/>
    <property type="match status" value="1"/>
</dbReference>
<evidence type="ECO:0000313" key="5">
    <source>
        <dbReference type="Proteomes" id="UP001595886"/>
    </source>
</evidence>
<dbReference type="PROSITE" id="PS51462">
    <property type="entry name" value="NUDIX"/>
    <property type="match status" value="1"/>
</dbReference>
<feature type="domain" description="Nudix hydrolase" evidence="3">
    <location>
        <begin position="6"/>
        <end position="134"/>
    </location>
</feature>
<reference evidence="5" key="1">
    <citation type="journal article" date="2019" name="Int. J. Syst. Evol. Microbiol.">
        <title>The Global Catalogue of Microorganisms (GCM) 10K type strain sequencing project: providing services to taxonomists for standard genome sequencing and annotation.</title>
        <authorList>
            <consortium name="The Broad Institute Genomics Platform"/>
            <consortium name="The Broad Institute Genome Sequencing Center for Infectious Disease"/>
            <person name="Wu L."/>
            <person name="Ma J."/>
        </authorList>
    </citation>
    <scope>NUCLEOTIDE SEQUENCE [LARGE SCALE GENOMIC DNA]</scope>
    <source>
        <strain evidence="5">CCUG 30340</strain>
    </source>
</reference>
<proteinExistence type="predicted"/>
<dbReference type="InterPro" id="IPR015797">
    <property type="entry name" value="NUDIX_hydrolase-like_dom_sf"/>
</dbReference>
<dbReference type="PANTHER" id="PTHR43046">
    <property type="entry name" value="GDP-MANNOSE MANNOSYL HYDROLASE"/>
    <property type="match status" value="1"/>
</dbReference>
<evidence type="ECO:0000256" key="1">
    <source>
        <dbReference type="ARBA" id="ARBA00001946"/>
    </source>
</evidence>
<dbReference type="InterPro" id="IPR020084">
    <property type="entry name" value="NUDIX_hydrolase_CS"/>
</dbReference>
<name>A0ABV9QZE0_9GAMM</name>
<keyword evidence="5" id="KW-1185">Reference proteome</keyword>
<dbReference type="Pfam" id="PF00293">
    <property type="entry name" value="NUDIX"/>
    <property type="match status" value="1"/>
</dbReference>
<gene>
    <name evidence="4" type="ORF">ACFO6Q_16870</name>
</gene>
<accession>A0ABV9QZE0</accession>
<dbReference type="Gene3D" id="3.90.79.10">
    <property type="entry name" value="Nucleoside Triphosphate Pyrophosphohydrolase"/>
    <property type="match status" value="1"/>
</dbReference>
<dbReference type="RefSeq" id="WP_380022281.1">
    <property type="nucleotide sequence ID" value="NZ_JBHSHD010000013.1"/>
</dbReference>
<evidence type="ECO:0000313" key="4">
    <source>
        <dbReference type="EMBL" id="MFC4821999.1"/>
    </source>
</evidence>
<dbReference type="PANTHER" id="PTHR43046:SF2">
    <property type="entry name" value="8-OXO-DGTP DIPHOSPHATASE-RELATED"/>
    <property type="match status" value="1"/>
</dbReference>
<evidence type="ECO:0000256" key="2">
    <source>
        <dbReference type="ARBA" id="ARBA00022801"/>
    </source>
</evidence>
<dbReference type="InterPro" id="IPR000086">
    <property type="entry name" value="NUDIX_hydrolase_dom"/>
</dbReference>
<dbReference type="PROSITE" id="PS00893">
    <property type="entry name" value="NUDIX_BOX"/>
    <property type="match status" value="1"/>
</dbReference>
<organism evidence="4 5">
    <name type="scientific">Dokdonella ginsengisoli</name>
    <dbReference type="NCBI Taxonomy" id="363846"/>
    <lineage>
        <taxon>Bacteria</taxon>
        <taxon>Pseudomonadati</taxon>
        <taxon>Pseudomonadota</taxon>
        <taxon>Gammaproteobacteria</taxon>
        <taxon>Lysobacterales</taxon>
        <taxon>Rhodanobacteraceae</taxon>
        <taxon>Dokdonella</taxon>
    </lineage>
</organism>
<dbReference type="Proteomes" id="UP001595886">
    <property type="component" value="Unassembled WGS sequence"/>
</dbReference>
<comment type="caution">
    <text evidence="4">The sequence shown here is derived from an EMBL/GenBank/DDBJ whole genome shotgun (WGS) entry which is preliminary data.</text>
</comment>
<evidence type="ECO:0000259" key="3">
    <source>
        <dbReference type="PROSITE" id="PS51462"/>
    </source>
</evidence>